<protein>
    <submittedName>
        <fullName evidence="1">Uncharacterized protein</fullName>
    </submittedName>
</protein>
<comment type="caution">
    <text evidence="1">The sequence shown here is derived from an EMBL/GenBank/DDBJ whole genome shotgun (WGS) entry which is preliminary data.</text>
</comment>
<name>A0A0F9B765_9ZZZZ</name>
<proteinExistence type="predicted"/>
<reference evidence="1" key="1">
    <citation type="journal article" date="2015" name="Nature">
        <title>Complex archaea that bridge the gap between prokaryotes and eukaryotes.</title>
        <authorList>
            <person name="Spang A."/>
            <person name="Saw J.H."/>
            <person name="Jorgensen S.L."/>
            <person name="Zaremba-Niedzwiedzka K."/>
            <person name="Martijn J."/>
            <person name="Lind A.E."/>
            <person name="van Eijk R."/>
            <person name="Schleper C."/>
            <person name="Guy L."/>
            <person name="Ettema T.J."/>
        </authorList>
    </citation>
    <scope>NUCLEOTIDE SEQUENCE</scope>
</reference>
<organism evidence="1">
    <name type="scientific">marine sediment metagenome</name>
    <dbReference type="NCBI Taxonomy" id="412755"/>
    <lineage>
        <taxon>unclassified sequences</taxon>
        <taxon>metagenomes</taxon>
        <taxon>ecological metagenomes</taxon>
    </lineage>
</organism>
<dbReference type="EMBL" id="LAZR01039138">
    <property type="protein sequence ID" value="KKL17744.1"/>
    <property type="molecule type" value="Genomic_DNA"/>
</dbReference>
<accession>A0A0F9B765</accession>
<evidence type="ECO:0000313" key="1">
    <source>
        <dbReference type="EMBL" id="KKL17744.1"/>
    </source>
</evidence>
<dbReference type="AlphaFoldDB" id="A0A0F9B765"/>
<gene>
    <name evidence="1" type="ORF">LCGC14_2482470</name>
</gene>
<sequence length="80" mass="9026">MSEPTNLDEIRKRIEDTRTAMRCSCVVCTTAMYEALRRTLAALDTLWGSHASFLHQRGLYDAEHVAHEHILAILLDEGGN</sequence>